<gene>
    <name evidence="2" type="ORF">ASR47_101263</name>
</gene>
<dbReference type="OrthoDB" id="10018620at2"/>
<comment type="caution">
    <text evidence="2">The sequence shown here is derived from an EMBL/GenBank/DDBJ whole genome shotgun (WGS) entry which is preliminary data.</text>
</comment>
<name>A0A1A7C1N3_9BURK</name>
<sequence length="368" mass="38085">MRSYSALAFLLVLGPGLNLTACGGGAGTGGTSSPTVTAPATPAAGRIAQIDYIAEAMDRSDLFATSSGLYLRKYSENGTDTIEKYEVSSGSAGWLSRALSVNGATFAPPLNGSTAGPAVYWAGFDRSTVKNMFGFANAKGIDDIGIETIVPAGARSTSTLNWAITTDGEVWLKSTSSSASNAKANYRLVAQTKMAYLGQTAAASMDDDVVLFASSGSDLVRVTPQGQVSTWTLPGRITVIKAGLGAMWVGTGDTIYRLDNDSLSTYAQVSGGVSAILGPLFCLSNNDIFTSKGLAYMDVGSGPAPTPRSYLSTSEVGLSAADMGKLQSMKGGMGGSGVFCGNTLDQEVYTYSLDLQTSKQMITKVIPI</sequence>
<feature type="signal peptide" evidence="1">
    <location>
        <begin position="1"/>
        <end position="21"/>
    </location>
</feature>
<feature type="chain" id="PRO_5008355660" evidence="1">
    <location>
        <begin position="22"/>
        <end position="368"/>
    </location>
</feature>
<accession>A0A1A7C1N3</accession>
<dbReference type="EMBL" id="LOCQ01000051">
    <property type="protein sequence ID" value="OBV39841.1"/>
    <property type="molecule type" value="Genomic_DNA"/>
</dbReference>
<dbReference type="AlphaFoldDB" id="A0A1A7C1N3"/>
<evidence type="ECO:0000313" key="2">
    <source>
        <dbReference type="EMBL" id="OBV39841.1"/>
    </source>
</evidence>
<protein>
    <submittedName>
        <fullName evidence="2">Uncharacterized protein</fullName>
    </submittedName>
</protein>
<proteinExistence type="predicted"/>
<keyword evidence="1" id="KW-0732">Signal</keyword>
<organism evidence="2 3">
    <name type="scientific">Janthinobacterium psychrotolerans</name>
    <dbReference type="NCBI Taxonomy" id="1747903"/>
    <lineage>
        <taxon>Bacteria</taxon>
        <taxon>Pseudomonadati</taxon>
        <taxon>Pseudomonadota</taxon>
        <taxon>Betaproteobacteria</taxon>
        <taxon>Burkholderiales</taxon>
        <taxon>Oxalobacteraceae</taxon>
        <taxon>Janthinobacterium</taxon>
    </lineage>
</organism>
<keyword evidence="3" id="KW-1185">Reference proteome</keyword>
<dbReference type="Proteomes" id="UP000092713">
    <property type="component" value="Unassembled WGS sequence"/>
</dbReference>
<dbReference type="STRING" id="1747903.ASR47_101263"/>
<dbReference type="RefSeq" id="WP_065307491.1">
    <property type="nucleotide sequence ID" value="NZ_LOCQ01000051.1"/>
</dbReference>
<evidence type="ECO:0000256" key="1">
    <source>
        <dbReference type="SAM" id="SignalP"/>
    </source>
</evidence>
<reference evidence="2 3" key="1">
    <citation type="submission" date="2016-04" db="EMBL/GenBank/DDBJ databases">
        <title>Draft genome sequence of Janthinobacterium psychrotolerans sp. nov., isolated from freshwater sediments in Denmark.</title>
        <authorList>
            <person name="Gong X."/>
            <person name="Skrivergaard S."/>
            <person name="Korsgaard B.S."/>
            <person name="Schreiber L."/>
            <person name="Marshall I.P."/>
            <person name="Finster K."/>
            <person name="Schramm A."/>
        </authorList>
    </citation>
    <scope>NUCLEOTIDE SEQUENCE [LARGE SCALE GENOMIC DNA]</scope>
    <source>
        <strain evidence="2 3">S3-2</strain>
    </source>
</reference>
<evidence type="ECO:0000313" key="3">
    <source>
        <dbReference type="Proteomes" id="UP000092713"/>
    </source>
</evidence>